<dbReference type="SUPFAM" id="SSF48726">
    <property type="entry name" value="Immunoglobulin"/>
    <property type="match status" value="3"/>
</dbReference>
<dbReference type="Proteomes" id="UP001196413">
    <property type="component" value="Unassembled WGS sequence"/>
</dbReference>
<dbReference type="GO" id="GO:0005911">
    <property type="term" value="C:cell-cell junction"/>
    <property type="evidence" value="ECO:0007669"/>
    <property type="project" value="TreeGrafter"/>
</dbReference>
<evidence type="ECO:0000313" key="8">
    <source>
        <dbReference type="Proteomes" id="UP001196413"/>
    </source>
</evidence>
<sequence length="289" mass="31965">MRTFWGRKGKSITLPCSLPTPEDFNYSLEWRKDNKLIMSAYGAEAGHTAPILQGDLRQNIVLGHRILVFFDIYSTPWYRKSPEDHRAGGVARGTNLGLTIHSVSNKDNGQYHCVLTRFGKQPTRAENGPPLRLIVNAAPVLLSPKDHQVNYGNVGDLLSIECKADGVPPPEITWTKEGDLSIIDVSKHDSGWYVCWASGPSGVQVQASAFLDVLYAPEALPSHRHLLTIGFGRNGTLTCAVDANPKPNLYSWSKNGHFITTSKEAIIIHHFLPSVRQVADLIQVPLLRL</sequence>
<comment type="caution">
    <text evidence="7">The sequence shown here is derived from an EMBL/GenBank/DDBJ whole genome shotgun (WGS) entry which is preliminary data.</text>
</comment>
<dbReference type="InterPro" id="IPR051275">
    <property type="entry name" value="Cell_adhesion_signaling"/>
</dbReference>
<keyword evidence="2" id="KW-0472">Membrane</keyword>
<evidence type="ECO:0000256" key="5">
    <source>
        <dbReference type="ARBA" id="ARBA00023319"/>
    </source>
</evidence>
<dbReference type="Pfam" id="PF13927">
    <property type="entry name" value="Ig_3"/>
    <property type="match status" value="1"/>
</dbReference>
<dbReference type="Gene3D" id="2.60.40.10">
    <property type="entry name" value="Immunoglobulins"/>
    <property type="match status" value="3"/>
</dbReference>
<evidence type="ECO:0000259" key="6">
    <source>
        <dbReference type="PROSITE" id="PS50835"/>
    </source>
</evidence>
<keyword evidence="3" id="KW-1015">Disulfide bond</keyword>
<feature type="domain" description="Ig-like" evidence="6">
    <location>
        <begin position="217"/>
        <end position="256"/>
    </location>
</feature>
<evidence type="ECO:0000256" key="4">
    <source>
        <dbReference type="ARBA" id="ARBA00023180"/>
    </source>
</evidence>
<protein>
    <submittedName>
        <fullName evidence="7">IGc2</fullName>
    </submittedName>
</protein>
<evidence type="ECO:0000256" key="2">
    <source>
        <dbReference type="ARBA" id="ARBA00023136"/>
    </source>
</evidence>
<dbReference type="EMBL" id="JAHQIW010005234">
    <property type="protein sequence ID" value="KAJ1365319.1"/>
    <property type="molecule type" value="Genomic_DNA"/>
</dbReference>
<dbReference type="GO" id="GO:0050839">
    <property type="term" value="F:cell adhesion molecule binding"/>
    <property type="evidence" value="ECO:0007669"/>
    <property type="project" value="TreeGrafter"/>
</dbReference>
<feature type="domain" description="Ig-like" evidence="6">
    <location>
        <begin position="129"/>
        <end position="212"/>
    </location>
</feature>
<proteinExistence type="predicted"/>
<keyword evidence="8" id="KW-1185">Reference proteome</keyword>
<keyword evidence="5" id="KW-0393">Immunoglobulin domain</keyword>
<organism evidence="7 8">
    <name type="scientific">Parelaphostrongylus tenuis</name>
    <name type="common">Meningeal worm</name>
    <dbReference type="NCBI Taxonomy" id="148309"/>
    <lineage>
        <taxon>Eukaryota</taxon>
        <taxon>Metazoa</taxon>
        <taxon>Ecdysozoa</taxon>
        <taxon>Nematoda</taxon>
        <taxon>Chromadorea</taxon>
        <taxon>Rhabditida</taxon>
        <taxon>Rhabditina</taxon>
        <taxon>Rhabditomorpha</taxon>
        <taxon>Strongyloidea</taxon>
        <taxon>Metastrongylidae</taxon>
        <taxon>Parelaphostrongylus</taxon>
    </lineage>
</organism>
<evidence type="ECO:0000256" key="3">
    <source>
        <dbReference type="ARBA" id="ARBA00023157"/>
    </source>
</evidence>
<dbReference type="InterPro" id="IPR007110">
    <property type="entry name" value="Ig-like_dom"/>
</dbReference>
<accession>A0AAD5QX16</accession>
<dbReference type="PANTHER" id="PTHR11640:SF31">
    <property type="entry name" value="IRREGULAR CHIASM C-ROUGHEST PROTEIN-RELATED"/>
    <property type="match status" value="1"/>
</dbReference>
<evidence type="ECO:0000256" key="1">
    <source>
        <dbReference type="ARBA" id="ARBA00004479"/>
    </source>
</evidence>
<dbReference type="SMART" id="SM00409">
    <property type="entry name" value="IG"/>
    <property type="match status" value="2"/>
</dbReference>
<feature type="domain" description="Ig-like" evidence="6">
    <location>
        <begin position="1"/>
        <end position="116"/>
    </location>
</feature>
<dbReference type="InterPro" id="IPR003599">
    <property type="entry name" value="Ig_sub"/>
</dbReference>
<comment type="subcellular location">
    <subcellularLocation>
        <location evidence="1">Membrane</location>
        <topology evidence="1">Single-pass type I membrane protein</topology>
    </subcellularLocation>
</comment>
<dbReference type="SMART" id="SM00408">
    <property type="entry name" value="IGc2"/>
    <property type="match status" value="2"/>
</dbReference>
<name>A0AAD5QX16_PARTN</name>
<dbReference type="InterPro" id="IPR036179">
    <property type="entry name" value="Ig-like_dom_sf"/>
</dbReference>
<dbReference type="InterPro" id="IPR003598">
    <property type="entry name" value="Ig_sub2"/>
</dbReference>
<evidence type="ECO:0000313" key="7">
    <source>
        <dbReference type="EMBL" id="KAJ1365319.1"/>
    </source>
</evidence>
<dbReference type="GO" id="GO:0098609">
    <property type="term" value="P:cell-cell adhesion"/>
    <property type="evidence" value="ECO:0007669"/>
    <property type="project" value="TreeGrafter"/>
</dbReference>
<dbReference type="PROSITE" id="PS50835">
    <property type="entry name" value="IG_LIKE"/>
    <property type="match status" value="3"/>
</dbReference>
<keyword evidence="4" id="KW-0325">Glycoprotein</keyword>
<dbReference type="GO" id="GO:0005886">
    <property type="term" value="C:plasma membrane"/>
    <property type="evidence" value="ECO:0007669"/>
    <property type="project" value="TreeGrafter"/>
</dbReference>
<dbReference type="AlphaFoldDB" id="A0AAD5QX16"/>
<reference evidence="7" key="1">
    <citation type="submission" date="2021-06" db="EMBL/GenBank/DDBJ databases">
        <title>Parelaphostrongylus tenuis whole genome reference sequence.</title>
        <authorList>
            <person name="Garwood T.J."/>
            <person name="Larsen P.A."/>
            <person name="Fountain-Jones N.M."/>
            <person name="Garbe J.R."/>
            <person name="Macchietto M.G."/>
            <person name="Kania S.A."/>
            <person name="Gerhold R.W."/>
            <person name="Richards J.E."/>
            <person name="Wolf T.M."/>
        </authorList>
    </citation>
    <scope>NUCLEOTIDE SEQUENCE</scope>
    <source>
        <strain evidence="7">MNPRO001-30</strain>
        <tissue evidence="7">Meninges</tissue>
    </source>
</reference>
<dbReference type="InterPro" id="IPR013783">
    <property type="entry name" value="Ig-like_fold"/>
</dbReference>
<gene>
    <name evidence="7" type="primary">IGCM-2</name>
    <name evidence="7" type="ORF">KIN20_025583</name>
</gene>
<dbReference type="PANTHER" id="PTHR11640">
    <property type="entry name" value="NEPHRIN"/>
    <property type="match status" value="1"/>
</dbReference>